<dbReference type="InterPro" id="IPR004827">
    <property type="entry name" value="bZIP"/>
</dbReference>
<dbReference type="AlphaFoldDB" id="A0A7I4YGM6"/>
<protein>
    <submittedName>
        <fullName evidence="4">BZIP domain-containing protein</fullName>
    </submittedName>
</protein>
<feature type="region of interest" description="Disordered" evidence="1">
    <location>
        <begin position="1"/>
        <end position="49"/>
    </location>
</feature>
<feature type="domain" description="BZIP" evidence="2">
    <location>
        <begin position="264"/>
        <end position="325"/>
    </location>
</feature>
<proteinExistence type="predicted"/>
<evidence type="ECO:0000259" key="2">
    <source>
        <dbReference type="PROSITE" id="PS50217"/>
    </source>
</evidence>
<feature type="region of interest" description="Disordered" evidence="1">
    <location>
        <begin position="228"/>
        <end position="289"/>
    </location>
</feature>
<dbReference type="Proteomes" id="UP000025227">
    <property type="component" value="Unplaced"/>
</dbReference>
<dbReference type="OMA" id="PYSHDIY"/>
<dbReference type="InterPro" id="IPR046347">
    <property type="entry name" value="bZIP_sf"/>
</dbReference>
<dbReference type="WBParaSite" id="HCON_00094515-00001">
    <property type="protein sequence ID" value="HCON_00094515-00001"/>
    <property type="gene ID" value="HCON_00094515"/>
</dbReference>
<dbReference type="SMART" id="SM00338">
    <property type="entry name" value="BRLZ"/>
    <property type="match status" value="1"/>
</dbReference>
<feature type="compositionally biased region" description="Polar residues" evidence="1">
    <location>
        <begin position="252"/>
        <end position="261"/>
    </location>
</feature>
<dbReference type="GO" id="GO:0003700">
    <property type="term" value="F:DNA-binding transcription factor activity"/>
    <property type="evidence" value="ECO:0007669"/>
    <property type="project" value="InterPro"/>
</dbReference>
<sequence length="333" mass="37426">FRDQRGPNRLTPSSSYQRQPVRNKTRAPTRASSRLVTSTRPQTTTPTRGSVANLHLAEAPSLMYDWQNSCHGDHLIDQSSVDLIVNSTNMIATNCCSDRKSRMIDSATLSYVPETDLQFEEVNLSHNDFGLAETPPYSHDIYALHSPSDGYLVDLDDITAALDCDITMLDTYLHSTPCITTSVNDFTAPHPLSESGTHSSACEYLSPSSTDPVEEFFPDLCETLTVSTTPTPTRHRNHSSGSVHSTVPHYSPYSSDSTTDAFNEYRKRRDKNNLASQRSRQKRAEKMREMRVQKEVLERRNIELKTLLSSLEHQVADYKRMVLMVVSKSASFS</sequence>
<dbReference type="Gene3D" id="1.20.5.170">
    <property type="match status" value="1"/>
</dbReference>
<evidence type="ECO:0000313" key="3">
    <source>
        <dbReference type="Proteomes" id="UP000025227"/>
    </source>
</evidence>
<reference evidence="4" key="1">
    <citation type="submission" date="2020-12" db="UniProtKB">
        <authorList>
            <consortium name="WormBaseParasite"/>
        </authorList>
    </citation>
    <scope>IDENTIFICATION</scope>
    <source>
        <strain evidence="4">MHco3</strain>
    </source>
</reference>
<dbReference type="PROSITE" id="PS00036">
    <property type="entry name" value="BZIP_BASIC"/>
    <property type="match status" value="1"/>
</dbReference>
<evidence type="ECO:0000313" key="4">
    <source>
        <dbReference type="WBParaSite" id="HCON_00094515-00001"/>
    </source>
</evidence>
<dbReference type="PROSITE" id="PS50217">
    <property type="entry name" value="BZIP"/>
    <property type="match status" value="1"/>
</dbReference>
<dbReference type="CDD" id="cd14813">
    <property type="entry name" value="bZIP_BmCbz-like"/>
    <property type="match status" value="1"/>
</dbReference>
<feature type="compositionally biased region" description="Polar residues" evidence="1">
    <location>
        <begin position="10"/>
        <end position="20"/>
    </location>
</feature>
<accession>A0A7I4YGM6</accession>
<evidence type="ECO:0000256" key="1">
    <source>
        <dbReference type="SAM" id="MobiDB-lite"/>
    </source>
</evidence>
<keyword evidence="3" id="KW-1185">Reference proteome</keyword>
<dbReference type="Pfam" id="PF07716">
    <property type="entry name" value="bZIP_2"/>
    <property type="match status" value="1"/>
</dbReference>
<dbReference type="OrthoDB" id="10039716at2759"/>
<feature type="compositionally biased region" description="Low complexity" evidence="1">
    <location>
        <begin position="37"/>
        <end position="48"/>
    </location>
</feature>
<name>A0A7I4YGM6_HAECO</name>
<organism evidence="3 4">
    <name type="scientific">Haemonchus contortus</name>
    <name type="common">Barber pole worm</name>
    <dbReference type="NCBI Taxonomy" id="6289"/>
    <lineage>
        <taxon>Eukaryota</taxon>
        <taxon>Metazoa</taxon>
        <taxon>Ecdysozoa</taxon>
        <taxon>Nematoda</taxon>
        <taxon>Chromadorea</taxon>
        <taxon>Rhabditida</taxon>
        <taxon>Rhabditina</taxon>
        <taxon>Rhabditomorpha</taxon>
        <taxon>Strongyloidea</taxon>
        <taxon>Trichostrongylidae</taxon>
        <taxon>Haemonchus</taxon>
    </lineage>
</organism>
<dbReference type="SUPFAM" id="SSF57959">
    <property type="entry name" value="Leucine zipper domain"/>
    <property type="match status" value="1"/>
</dbReference>